<protein>
    <submittedName>
        <fullName evidence="7">YitT family protein</fullName>
    </submittedName>
</protein>
<comment type="subcellular location">
    <subcellularLocation>
        <location evidence="1">Cell membrane</location>
        <topology evidence="1">Multi-pass membrane protein</topology>
    </subcellularLocation>
</comment>
<evidence type="ECO:0000256" key="3">
    <source>
        <dbReference type="ARBA" id="ARBA00022692"/>
    </source>
</evidence>
<evidence type="ECO:0000256" key="2">
    <source>
        <dbReference type="ARBA" id="ARBA00022475"/>
    </source>
</evidence>
<evidence type="ECO:0000313" key="7">
    <source>
        <dbReference type="EMBL" id="QIW81759.1"/>
    </source>
</evidence>
<accession>A0A6H0WP71</accession>
<evidence type="ECO:0000256" key="6">
    <source>
        <dbReference type="SAM" id="Phobius"/>
    </source>
</evidence>
<evidence type="ECO:0000256" key="5">
    <source>
        <dbReference type="ARBA" id="ARBA00023136"/>
    </source>
</evidence>
<proteinExistence type="predicted"/>
<dbReference type="InterPro" id="IPR003740">
    <property type="entry name" value="YitT"/>
</dbReference>
<dbReference type="EMBL" id="CP048852">
    <property type="protein sequence ID" value="QIW81759.1"/>
    <property type="molecule type" value="Genomic_DNA"/>
</dbReference>
<dbReference type="RefSeq" id="WP_167873553.1">
    <property type="nucleotide sequence ID" value="NZ_CP048852.1"/>
</dbReference>
<evidence type="ECO:0000256" key="4">
    <source>
        <dbReference type="ARBA" id="ARBA00022989"/>
    </source>
</evidence>
<dbReference type="InterPro" id="IPR051461">
    <property type="entry name" value="UPF0750_membrane"/>
</dbReference>
<keyword evidence="2" id="KW-1003">Cell membrane</keyword>
<dbReference type="Pfam" id="PF02588">
    <property type="entry name" value="YitT_membrane"/>
    <property type="match status" value="1"/>
</dbReference>
<feature type="transmembrane region" description="Helical" evidence="6">
    <location>
        <begin position="98"/>
        <end position="117"/>
    </location>
</feature>
<gene>
    <name evidence="7" type="ORF">G4P54_19195</name>
</gene>
<feature type="transmembrane region" description="Helical" evidence="6">
    <location>
        <begin position="40"/>
        <end position="60"/>
    </location>
</feature>
<organism evidence="7 8">
    <name type="scientific">Bacillus tequilensis</name>
    <dbReference type="NCBI Taxonomy" id="227866"/>
    <lineage>
        <taxon>Bacteria</taxon>
        <taxon>Bacillati</taxon>
        <taxon>Bacillota</taxon>
        <taxon>Bacilli</taxon>
        <taxon>Bacillales</taxon>
        <taxon>Bacillaceae</taxon>
        <taxon>Bacillus</taxon>
    </lineage>
</organism>
<dbReference type="PANTHER" id="PTHR33545">
    <property type="entry name" value="UPF0750 MEMBRANE PROTEIN YITT-RELATED"/>
    <property type="match status" value="1"/>
</dbReference>
<sequence>MKRILLILTACLMTSAGILTLRHSHVLTGGTAGLSLSLTYLFHSPFAIIFFLINIPFYVFSFVRMGIKFTLSTVFAVTALTLFTSADHWLPSVSFSPLAGSICGGALIGFGLSLMFYHQASLGGANILALFLQKRCGWNPGAVNFLFDFGVVLAGIFSVGLLRGIFSLVSIAVTGLIVGFFKNKIKGSYSLKPALLQNIANSQSHEASS</sequence>
<feature type="transmembrane region" description="Helical" evidence="6">
    <location>
        <begin position="67"/>
        <end position="86"/>
    </location>
</feature>
<name>A0A6H0WP71_9BACI</name>
<dbReference type="PANTHER" id="PTHR33545:SF5">
    <property type="entry name" value="UPF0750 MEMBRANE PROTEIN YITT"/>
    <property type="match status" value="1"/>
</dbReference>
<dbReference type="Proteomes" id="UP000501914">
    <property type="component" value="Chromosome"/>
</dbReference>
<keyword evidence="4 6" id="KW-1133">Transmembrane helix</keyword>
<evidence type="ECO:0000313" key="8">
    <source>
        <dbReference type="Proteomes" id="UP000501914"/>
    </source>
</evidence>
<dbReference type="AlphaFoldDB" id="A0A6H0WP71"/>
<keyword evidence="3 6" id="KW-0812">Transmembrane</keyword>
<keyword evidence="8" id="KW-1185">Reference proteome</keyword>
<feature type="transmembrane region" description="Helical" evidence="6">
    <location>
        <begin position="138"/>
        <end position="158"/>
    </location>
</feature>
<reference evidence="7 8" key="1">
    <citation type="submission" date="2020-02" db="EMBL/GenBank/DDBJ databases">
        <title>Genome sequencing, annotation and comparative genomic analysis of Bacillus tequilensis EA-CB0015, an effective biological control agent against Pseudocercospora fijiensis in banana plants.</title>
        <authorList>
            <person name="Cuellar-Gaviria T.Z."/>
            <person name="Ju K.-S."/>
            <person name="Villegas-Escobar V."/>
        </authorList>
    </citation>
    <scope>NUCLEOTIDE SEQUENCE [LARGE SCALE GENOMIC DNA]</scope>
    <source>
        <strain evidence="7 8">EA-CB0015</strain>
    </source>
</reference>
<keyword evidence="5 6" id="KW-0472">Membrane</keyword>
<dbReference type="GO" id="GO:0005886">
    <property type="term" value="C:plasma membrane"/>
    <property type="evidence" value="ECO:0007669"/>
    <property type="project" value="UniProtKB-SubCell"/>
</dbReference>
<feature type="transmembrane region" description="Helical" evidence="6">
    <location>
        <begin position="164"/>
        <end position="181"/>
    </location>
</feature>
<evidence type="ECO:0000256" key="1">
    <source>
        <dbReference type="ARBA" id="ARBA00004651"/>
    </source>
</evidence>
<dbReference type="KEGG" id="bteq:G4P54_19195"/>